<keyword evidence="2" id="KW-0378">Hydrolase</keyword>
<dbReference type="CDD" id="cd18791">
    <property type="entry name" value="SF2_C_RHA"/>
    <property type="match status" value="1"/>
</dbReference>
<dbReference type="Pfam" id="PF14608">
    <property type="entry name" value="zf-CCCH_2"/>
    <property type="match status" value="2"/>
</dbReference>
<dbReference type="PROSITE" id="PS51192">
    <property type="entry name" value="HELICASE_ATP_BIND_1"/>
    <property type="match status" value="1"/>
</dbReference>
<dbReference type="Pfam" id="PF26026">
    <property type="entry name" value="RNA_hel_CTD"/>
    <property type="match status" value="1"/>
</dbReference>
<feature type="region of interest" description="Disordered" evidence="8">
    <location>
        <begin position="295"/>
        <end position="314"/>
    </location>
</feature>
<keyword evidence="7" id="KW-0863">Zinc-finger</keyword>
<feature type="region of interest" description="Disordered" evidence="8">
    <location>
        <begin position="328"/>
        <end position="380"/>
    </location>
</feature>
<keyword evidence="3" id="KW-0347">Helicase</keyword>
<comment type="similarity">
    <text evidence="6">Belongs to the DExH box helicase family.</text>
</comment>
<evidence type="ECO:0000259" key="9">
    <source>
        <dbReference type="PROSITE" id="PS50103"/>
    </source>
</evidence>
<dbReference type="SMART" id="SM00451">
    <property type="entry name" value="ZnF_U1"/>
    <property type="match status" value="2"/>
</dbReference>
<dbReference type="GO" id="GO:0003723">
    <property type="term" value="F:RNA binding"/>
    <property type="evidence" value="ECO:0007669"/>
    <property type="project" value="UniProtKB-KW"/>
</dbReference>
<evidence type="ECO:0000256" key="6">
    <source>
        <dbReference type="ARBA" id="ARBA00060772"/>
    </source>
</evidence>
<dbReference type="Pfam" id="PF07717">
    <property type="entry name" value="OB_NTP_bind"/>
    <property type="match status" value="1"/>
</dbReference>
<feature type="domain" description="Helicase ATP-binding" evidence="10">
    <location>
        <begin position="398"/>
        <end position="574"/>
    </location>
</feature>
<protein>
    <recommendedName>
        <fullName evidence="14">RNA helicase</fullName>
    </recommendedName>
</protein>
<feature type="region of interest" description="Disordered" evidence="8">
    <location>
        <begin position="1"/>
        <end position="99"/>
    </location>
</feature>
<dbReference type="Gene3D" id="1.20.120.1080">
    <property type="match status" value="1"/>
</dbReference>
<evidence type="ECO:0000256" key="5">
    <source>
        <dbReference type="ARBA" id="ARBA00022884"/>
    </source>
</evidence>
<dbReference type="SMART" id="SM00355">
    <property type="entry name" value="ZnF_C2H2"/>
    <property type="match status" value="2"/>
</dbReference>
<dbReference type="PROSITE" id="PS51194">
    <property type="entry name" value="HELICASE_CTER"/>
    <property type="match status" value="1"/>
</dbReference>
<proteinExistence type="inferred from homology"/>
<evidence type="ECO:0000256" key="2">
    <source>
        <dbReference type="ARBA" id="ARBA00022801"/>
    </source>
</evidence>
<feature type="compositionally biased region" description="Gly residues" evidence="8">
    <location>
        <begin position="42"/>
        <end position="58"/>
    </location>
</feature>
<dbReference type="InterPro" id="IPR001650">
    <property type="entry name" value="Helicase_C-like"/>
</dbReference>
<dbReference type="PROSITE" id="PS50103">
    <property type="entry name" value="ZF_C3H1"/>
    <property type="match status" value="2"/>
</dbReference>
<feature type="compositionally biased region" description="Polar residues" evidence="8">
    <location>
        <begin position="82"/>
        <end position="99"/>
    </location>
</feature>
<dbReference type="Pfam" id="PF21010">
    <property type="entry name" value="HA2_C"/>
    <property type="match status" value="1"/>
</dbReference>
<feature type="domain" description="Helicase C-terminal" evidence="11">
    <location>
        <begin position="838"/>
        <end position="1006"/>
    </location>
</feature>
<feature type="domain" description="C3H1-type" evidence="9">
    <location>
        <begin position="662"/>
        <end position="689"/>
    </location>
</feature>
<dbReference type="SUPFAM" id="SSF57667">
    <property type="entry name" value="beta-beta-alpha zinc fingers"/>
    <property type="match status" value="1"/>
</dbReference>
<evidence type="ECO:0000313" key="12">
    <source>
        <dbReference type="EMBL" id="KAK3235676.1"/>
    </source>
</evidence>
<sequence>MGGKSGEVKRDKYGIPLNFGNYVSGRTVDPNEKSGKSVGKGSSQGGKGGKGSNRGKGGNTEDRAEAPRARPAETPRPTSTRGAVNSKSQKSKRTGGQSQAFHENVYRCTACHVDSSGEVAFAQHCQGKAHAAKAGFRGFAGLMPNAAGYIPQLSEQCLKECCTPMVAGTVSSGKPVKGEKAPEKETLIQVGMSNASERMVLDALRRSASAESLLQQQQPCPPPHSTHAGATFGHVASAPALSALVPPPQEAEAAAASPWRCEACQIQCRSAGAYAQHCAGQKHLARAKMLQEVPATSPTTTAAQARQSPAVPPGFEHLLAPAARLSLEGGDSRGATGADPSLAAPRENAVAADRGRARRGPRIAPAPRHPPPTLQPEGGPMAAERAALPVAAYRSKLLQAMEKNAVVVVEGETGSGKTTQVPQYVLESAASRGEPCNIIVAQPRRISAMSVAERVAAERGERLGATVGYTIRLESKTSAATQLLFCTTGILLRRLEEDPLLDGVTHVFVDEVHERSIESDFLLMVLRDLLRQRGAGGAPGAGKPPQLRVALMSATLDADLFHRYFGGAPAIRFPGRTFPVAELYLEDALELTGHVVNPGSDWARKPLKGAGGGGAGGGGMGGGPGACNDFKMGKCTRGASCKFSHGGGEGADGLGAMMGSSGEDSGGCHDFKLGRCTRGASCKFSHGGRGEGTGMGPAVRGGLGGNGGIGGYCGAFPALGDSSMRGPKRGSLGPNRGFGDAAPTGGFLTTGAEAGANEADDEQLTGMELAERYRGYSSKTHRALLALDHNAVNYDLVVQVLTWVLGCGGPKGAAEWVAGMRQGSAPAARATASPGGRGGDVGLADAVLIFLPGAKEIQTLQELLQSSRAFSQEPARSWVLPLHSLVPPEEQRQVFQRAPLGVHKVVLATNIAETAVTIDDVGFVIDTGRMKETRYDPQRRMASLDDCLVSRANARQRRGRAGRVREGACVHLFTSHRHRVVALHAQPPEVQRVPLEQLILRIKALKYPGLAAEVCAQLVEPPSPAAVRRAVDELVGLEALTVEGGKEALTSLGVHLSTLPVDVRIGKLLLFGAMFGVTDEALTIGAMLSYRTPFLSPMAKRDEADAAKMQFANAQSDHLTALRAYMACDAAGPGRFAFCRENFLGIKTIQIIAGLKRQLLELLSEAGFVRQGLRSRAVEALGRRLGGGSDGVRLALTQGTEGADARGGAGGGCYRCGGAHLARDCAAVMEEAAPERLSGDDVLERHEEQARKTPLLKALLVAALYPQVAEVELPEKKAGKGPVKPPSPQSLKFRIRKPESGVPAEVALHPSSVNAKTSVFDSRFLVFHEKVKTTRVYLRDVSTVSPYSLMLFGGTLTAEETATGATPRGGRKRRDAPVDSSVLCVDGWIRFKCPRNEQHLMLEARKELHRVLKLKIQSPAIAFTEVAEGLIAAVIQLLSEG</sequence>
<reference evidence="12 13" key="1">
    <citation type="journal article" date="2015" name="Genome Biol. Evol.">
        <title>Comparative Genomics of a Bacterivorous Green Alga Reveals Evolutionary Causalities and Consequences of Phago-Mixotrophic Mode of Nutrition.</title>
        <authorList>
            <person name="Burns J.A."/>
            <person name="Paasch A."/>
            <person name="Narechania A."/>
            <person name="Kim E."/>
        </authorList>
    </citation>
    <scope>NUCLEOTIDE SEQUENCE [LARGE SCALE GENOMIC DNA]</scope>
    <source>
        <strain evidence="12 13">PLY_AMNH</strain>
    </source>
</reference>
<dbReference type="InterPro" id="IPR014001">
    <property type="entry name" value="Helicase_ATP-bd"/>
</dbReference>
<dbReference type="InterPro" id="IPR027417">
    <property type="entry name" value="P-loop_NTPase"/>
</dbReference>
<evidence type="ECO:0000256" key="1">
    <source>
        <dbReference type="ARBA" id="ARBA00022741"/>
    </source>
</evidence>
<dbReference type="InterPro" id="IPR059023">
    <property type="entry name" value="RNA_hel_CTD"/>
</dbReference>
<evidence type="ECO:0000256" key="4">
    <source>
        <dbReference type="ARBA" id="ARBA00022840"/>
    </source>
</evidence>
<dbReference type="FunFam" id="3.40.50.300:FF:000526">
    <property type="entry name" value="DExH-box ATP-dependent RNA helicase DExH3"/>
    <property type="match status" value="1"/>
</dbReference>
<dbReference type="CDD" id="cd17917">
    <property type="entry name" value="DEXHc_RHA-like"/>
    <property type="match status" value="1"/>
</dbReference>
<evidence type="ECO:0000256" key="3">
    <source>
        <dbReference type="ARBA" id="ARBA00022806"/>
    </source>
</evidence>
<evidence type="ECO:0000259" key="11">
    <source>
        <dbReference type="PROSITE" id="PS51194"/>
    </source>
</evidence>
<feature type="zinc finger region" description="C3H1-type" evidence="7">
    <location>
        <begin position="621"/>
        <end position="648"/>
    </location>
</feature>
<feature type="compositionally biased region" description="Basic and acidic residues" evidence="8">
    <location>
        <begin position="1"/>
        <end position="13"/>
    </location>
</feature>
<keyword evidence="13" id="KW-1185">Reference proteome</keyword>
<feature type="domain" description="C3H1-type" evidence="9">
    <location>
        <begin position="621"/>
        <end position="648"/>
    </location>
</feature>
<evidence type="ECO:0008006" key="14">
    <source>
        <dbReference type="Google" id="ProtNLM"/>
    </source>
</evidence>
<comment type="caution">
    <text evidence="12">The sequence shown here is derived from an EMBL/GenBank/DDBJ whole genome shotgun (WGS) entry which is preliminary data.</text>
</comment>
<dbReference type="Gene3D" id="3.30.160.60">
    <property type="entry name" value="Classic Zinc Finger"/>
    <property type="match status" value="1"/>
</dbReference>
<dbReference type="GO" id="GO:0008270">
    <property type="term" value="F:zinc ion binding"/>
    <property type="evidence" value="ECO:0007669"/>
    <property type="project" value="UniProtKB-KW"/>
</dbReference>
<dbReference type="InterPro" id="IPR000571">
    <property type="entry name" value="Znf_CCCH"/>
</dbReference>
<dbReference type="SMART" id="SM00490">
    <property type="entry name" value="HELICc"/>
    <property type="match status" value="1"/>
</dbReference>
<evidence type="ECO:0000259" key="10">
    <source>
        <dbReference type="PROSITE" id="PS51192"/>
    </source>
</evidence>
<dbReference type="Gene3D" id="3.40.50.300">
    <property type="entry name" value="P-loop containing nucleotide triphosphate hydrolases"/>
    <property type="match status" value="2"/>
</dbReference>
<dbReference type="InterPro" id="IPR011545">
    <property type="entry name" value="DEAD/DEAH_box_helicase_dom"/>
</dbReference>
<dbReference type="Pfam" id="PF00271">
    <property type="entry name" value="Helicase_C"/>
    <property type="match status" value="1"/>
</dbReference>
<feature type="zinc finger region" description="C3H1-type" evidence="7">
    <location>
        <begin position="662"/>
        <end position="689"/>
    </location>
</feature>
<dbReference type="EMBL" id="LGRX02035249">
    <property type="protein sequence ID" value="KAK3235676.1"/>
    <property type="molecule type" value="Genomic_DNA"/>
</dbReference>
<name>A0AAE0BFG4_9CHLO</name>
<dbReference type="SUPFAM" id="SSF52540">
    <property type="entry name" value="P-loop containing nucleoside triphosphate hydrolases"/>
    <property type="match status" value="1"/>
</dbReference>
<dbReference type="GO" id="GO:0004386">
    <property type="term" value="F:helicase activity"/>
    <property type="evidence" value="ECO:0007669"/>
    <property type="project" value="UniProtKB-KW"/>
</dbReference>
<dbReference type="SMART" id="SM00487">
    <property type="entry name" value="DEXDc"/>
    <property type="match status" value="1"/>
</dbReference>
<dbReference type="SMART" id="SM00356">
    <property type="entry name" value="ZnF_C3H1"/>
    <property type="match status" value="2"/>
</dbReference>
<dbReference type="GO" id="GO:0016787">
    <property type="term" value="F:hydrolase activity"/>
    <property type="evidence" value="ECO:0007669"/>
    <property type="project" value="UniProtKB-KW"/>
</dbReference>
<dbReference type="SMART" id="SM00847">
    <property type="entry name" value="HA2"/>
    <property type="match status" value="1"/>
</dbReference>
<evidence type="ECO:0000313" key="13">
    <source>
        <dbReference type="Proteomes" id="UP001190700"/>
    </source>
</evidence>
<dbReference type="PANTHER" id="PTHR18934:SF145">
    <property type="entry name" value="ATP-DEPENDENT RNA HELICASE DHX57-RELATED"/>
    <property type="match status" value="1"/>
</dbReference>
<accession>A0AAE0BFG4</accession>
<organism evidence="12 13">
    <name type="scientific">Cymbomonas tetramitiformis</name>
    <dbReference type="NCBI Taxonomy" id="36881"/>
    <lineage>
        <taxon>Eukaryota</taxon>
        <taxon>Viridiplantae</taxon>
        <taxon>Chlorophyta</taxon>
        <taxon>Pyramimonadophyceae</taxon>
        <taxon>Pyramimonadales</taxon>
        <taxon>Pyramimonadaceae</taxon>
        <taxon>Cymbomonas</taxon>
    </lineage>
</organism>
<feature type="compositionally biased region" description="Low complexity" evidence="8">
    <location>
        <begin position="295"/>
        <end position="309"/>
    </location>
</feature>
<dbReference type="InterPro" id="IPR013087">
    <property type="entry name" value="Znf_C2H2_type"/>
</dbReference>
<dbReference type="FunFam" id="1.20.120.1080:FF:000002">
    <property type="entry name" value="Putative ATP-dependent RNA helicase DHX36"/>
    <property type="match status" value="1"/>
</dbReference>
<evidence type="ECO:0000256" key="7">
    <source>
        <dbReference type="PROSITE-ProRule" id="PRU00723"/>
    </source>
</evidence>
<keyword evidence="5" id="KW-0694">RNA-binding</keyword>
<keyword evidence="1" id="KW-0547">Nucleotide-binding</keyword>
<feature type="compositionally biased region" description="Basic and acidic residues" evidence="8">
    <location>
        <begin position="59"/>
        <end position="73"/>
    </location>
</feature>
<evidence type="ECO:0000256" key="8">
    <source>
        <dbReference type="SAM" id="MobiDB-lite"/>
    </source>
</evidence>
<feature type="region of interest" description="Disordered" evidence="8">
    <location>
        <begin position="211"/>
        <end position="231"/>
    </location>
</feature>
<keyword evidence="7" id="KW-0479">Metal-binding</keyword>
<dbReference type="InterPro" id="IPR007502">
    <property type="entry name" value="Helicase-assoc_dom"/>
</dbReference>
<dbReference type="Proteomes" id="UP001190700">
    <property type="component" value="Unassembled WGS sequence"/>
</dbReference>
<dbReference type="Gene3D" id="3.30.1370.210">
    <property type="match status" value="1"/>
</dbReference>
<dbReference type="Pfam" id="PF12874">
    <property type="entry name" value="zf-met"/>
    <property type="match status" value="1"/>
</dbReference>
<dbReference type="GO" id="GO:0005524">
    <property type="term" value="F:ATP binding"/>
    <property type="evidence" value="ECO:0007669"/>
    <property type="project" value="UniProtKB-KW"/>
</dbReference>
<gene>
    <name evidence="12" type="ORF">CYMTET_54136</name>
</gene>
<dbReference type="InterPro" id="IPR036236">
    <property type="entry name" value="Znf_C2H2_sf"/>
</dbReference>
<dbReference type="InterPro" id="IPR011709">
    <property type="entry name" value="DEAD-box_helicase_OB_fold"/>
</dbReference>
<dbReference type="Pfam" id="PF00270">
    <property type="entry name" value="DEAD"/>
    <property type="match status" value="1"/>
</dbReference>
<keyword evidence="7" id="KW-0862">Zinc</keyword>
<keyword evidence="4" id="KW-0067">ATP-binding</keyword>
<dbReference type="InterPro" id="IPR003604">
    <property type="entry name" value="Matrin/U1-like-C_Znf_C2H2"/>
</dbReference>
<dbReference type="PANTHER" id="PTHR18934">
    <property type="entry name" value="ATP-DEPENDENT RNA HELICASE"/>
    <property type="match status" value="1"/>
</dbReference>